<dbReference type="PANTHER" id="PTHR18968:SF86">
    <property type="entry name" value="ACETOLACTATE SYNTHASE LARGE SUBUNIT ILVX-RELATED"/>
    <property type="match status" value="1"/>
</dbReference>
<evidence type="ECO:0000256" key="2">
    <source>
        <dbReference type="ARBA" id="ARBA00023052"/>
    </source>
</evidence>
<proteinExistence type="inferred from homology"/>
<dbReference type="CDD" id="cd02002">
    <property type="entry name" value="TPP_BFDC"/>
    <property type="match status" value="1"/>
</dbReference>
<dbReference type="InterPro" id="IPR029061">
    <property type="entry name" value="THDP-binding"/>
</dbReference>
<evidence type="ECO:0000256" key="1">
    <source>
        <dbReference type="ARBA" id="ARBA00007812"/>
    </source>
</evidence>
<dbReference type="Gene3D" id="3.40.50.970">
    <property type="match status" value="2"/>
</dbReference>
<dbReference type="GO" id="GO:0050660">
    <property type="term" value="F:flavin adenine dinucleotide binding"/>
    <property type="evidence" value="ECO:0007669"/>
    <property type="project" value="TreeGrafter"/>
</dbReference>
<dbReference type="Pfam" id="PF02775">
    <property type="entry name" value="TPP_enzyme_C"/>
    <property type="match status" value="1"/>
</dbReference>
<dbReference type="AlphaFoldDB" id="A0A6B1DPR6"/>
<dbReference type="NCBIfam" id="NF005760">
    <property type="entry name" value="PRK07586.1"/>
    <property type="match status" value="1"/>
</dbReference>
<comment type="similarity">
    <text evidence="1">Belongs to the TPP enzyme family.</text>
</comment>
<dbReference type="CDD" id="cd07035">
    <property type="entry name" value="TPP_PYR_POX_like"/>
    <property type="match status" value="1"/>
</dbReference>
<gene>
    <name evidence="5" type="ORF">F4Y08_02800</name>
</gene>
<comment type="caution">
    <text evidence="5">The sequence shown here is derived from an EMBL/GenBank/DDBJ whole genome shotgun (WGS) entry which is preliminary data.</text>
</comment>
<evidence type="ECO:0000313" key="5">
    <source>
        <dbReference type="EMBL" id="MYD89257.1"/>
    </source>
</evidence>
<name>A0A6B1DPR6_9CHLR</name>
<dbReference type="SUPFAM" id="SSF52518">
    <property type="entry name" value="Thiamin diphosphate-binding fold (THDP-binding)"/>
    <property type="match status" value="2"/>
</dbReference>
<evidence type="ECO:0000259" key="4">
    <source>
        <dbReference type="Pfam" id="PF02776"/>
    </source>
</evidence>
<dbReference type="InterPro" id="IPR012001">
    <property type="entry name" value="Thiamin_PyroP_enz_TPP-bd_dom"/>
</dbReference>
<dbReference type="GO" id="GO:0003984">
    <property type="term" value="F:acetolactate synthase activity"/>
    <property type="evidence" value="ECO:0007669"/>
    <property type="project" value="TreeGrafter"/>
</dbReference>
<organism evidence="5">
    <name type="scientific">Caldilineaceae bacterium SB0662_bin_9</name>
    <dbReference type="NCBI Taxonomy" id="2605258"/>
    <lineage>
        <taxon>Bacteria</taxon>
        <taxon>Bacillati</taxon>
        <taxon>Chloroflexota</taxon>
        <taxon>Caldilineae</taxon>
        <taxon>Caldilineales</taxon>
        <taxon>Caldilineaceae</taxon>
    </lineage>
</organism>
<accession>A0A6B1DPR6</accession>
<keyword evidence="2" id="KW-0786">Thiamine pyrophosphate</keyword>
<dbReference type="GO" id="GO:0030976">
    <property type="term" value="F:thiamine pyrophosphate binding"/>
    <property type="evidence" value="ECO:0007669"/>
    <property type="project" value="InterPro"/>
</dbReference>
<protein>
    <submittedName>
        <fullName evidence="5">Acetolactate synthase large subunit</fullName>
    </submittedName>
</protein>
<dbReference type="EMBL" id="VXPY01000015">
    <property type="protein sequence ID" value="MYD89257.1"/>
    <property type="molecule type" value="Genomic_DNA"/>
</dbReference>
<reference evidence="5" key="1">
    <citation type="submission" date="2019-09" db="EMBL/GenBank/DDBJ databases">
        <title>Characterisation of the sponge microbiome using genome-centric metagenomics.</title>
        <authorList>
            <person name="Engelberts J.P."/>
            <person name="Robbins S.J."/>
            <person name="De Goeij J.M."/>
            <person name="Aranda M."/>
            <person name="Bell S.C."/>
            <person name="Webster N.S."/>
        </authorList>
    </citation>
    <scope>NUCLEOTIDE SEQUENCE</scope>
    <source>
        <strain evidence="5">SB0662_bin_9</strain>
    </source>
</reference>
<feature type="domain" description="Thiamine pyrophosphate enzyme N-terminal TPP-binding" evidence="4">
    <location>
        <begin position="1"/>
        <end position="109"/>
    </location>
</feature>
<dbReference type="InterPro" id="IPR045229">
    <property type="entry name" value="TPP_enz"/>
</dbReference>
<dbReference type="InterPro" id="IPR011766">
    <property type="entry name" value="TPP_enzyme_TPP-bd"/>
</dbReference>
<evidence type="ECO:0000259" key="3">
    <source>
        <dbReference type="Pfam" id="PF02775"/>
    </source>
</evidence>
<sequence>MNGASSMMHTLVNNDVTVCFCNPGTSEISFVGGLDATDKMRGVLCLFEGVATGAADGYGRMKDWPAATLLHLGPGLGNGVANLHNARRAQTPVVNIVGDHATWHLKHDAPLTSDIEAIAGAVSGWYHYSGSARDLPGDTARAVQASLKPPGQVATLVLPSDAAWDPGGPPVGRLEPETQRSVPSERVTEIAKVLARGEEVVLLVGGRGFRAEGLRHAAAVGARTGVRVLGDRVNSRMERGAGRYDLVRIPYPVPQAIALLEGTKHMVLAGATIPVGFFGYPGQPSRTAPPDCEYHVLAEPDEDVIGALSMLAEEISATPDPDRAGRYEPPSLPTGDISIEKVWAAVAHLMPEDTIVSDEAVTSGRSSQAQTAGARPHDWLNITGGSIGQGLPAALGAAIACPDRQVFAMESDGSAMYTLQGLWSMAREQCQVLTIMFNNGAYRILQGELERLAPDATGQTSKAMLDLTQPDIDWVSLSQGMGVEASRANSCEELVDQMRSALTNRGPRFIEVLV</sequence>
<feature type="domain" description="Thiamine pyrophosphate enzyme TPP-binding" evidence="3">
    <location>
        <begin position="374"/>
        <end position="512"/>
    </location>
</feature>
<dbReference type="PANTHER" id="PTHR18968">
    <property type="entry name" value="THIAMINE PYROPHOSPHATE ENZYMES"/>
    <property type="match status" value="1"/>
</dbReference>
<dbReference type="Pfam" id="PF02776">
    <property type="entry name" value="TPP_enzyme_N"/>
    <property type="match status" value="1"/>
</dbReference>